<dbReference type="PANTHER" id="PTHR21505:SF8">
    <property type="entry name" value="DPT-YFP REPRESSOR BY OVEREXPRESSION, ISOFORM D-RELATED"/>
    <property type="match status" value="1"/>
</dbReference>
<sequence>MVVKLQEVEPSATKKTVVKKLDSMRGCFRKEAKKVKASKTTGTGADDVYVPHLWYYEHLLFLSDQEIARDSISNMTESTEKMQMSTSRQSQVDSDIDADSSHDSTPADTAIEEVGDHTRPLPRTSFARRGAVPVTIPNTKKVKKTKHDDIMKQLEVELNKPEDDDDIIGRNIANKLRRLPAEIKIVTEKLIMDVLYEAFLGNINKFTRITFNNHNAAVLENRSSGSSSLGTYGTHFPPVVPQDSSDWPLGDAVISKKPRALTTLKEDSPLSISEHCTECKFLFAKRGNKRNDKLTKNYKETLEMTQEYEEGNSELGSLIMSNTDNDIQAKPGNQRTGNNEFKKASASNIGTEAARVSSGSLKQFSEAKETIINFLSSSKGSTNRKKVATESLEQMTNAFTELMTYITQKATEKRVTEKLADLHDKLDISSGRIDTIKKPTYAEKVVGSANFKSGKIPSGNG</sequence>
<dbReference type="Proteomes" id="UP001153737">
    <property type="component" value="Chromosome 9"/>
</dbReference>
<evidence type="ECO:0000313" key="2">
    <source>
        <dbReference type="EMBL" id="CAH1183896.1"/>
    </source>
</evidence>
<evidence type="ECO:0000313" key="3">
    <source>
        <dbReference type="Proteomes" id="UP001153737"/>
    </source>
</evidence>
<reference evidence="2" key="2">
    <citation type="submission" date="2022-10" db="EMBL/GenBank/DDBJ databases">
        <authorList>
            <consortium name="ENA_rothamsted_submissions"/>
            <consortium name="culmorum"/>
            <person name="King R."/>
        </authorList>
    </citation>
    <scope>NUCLEOTIDE SEQUENCE</scope>
</reference>
<gene>
    <name evidence="2" type="ORF">PHAECO_LOCUS12377</name>
</gene>
<proteinExistence type="predicted"/>
<accession>A0A9P0DZR6</accession>
<evidence type="ECO:0000256" key="1">
    <source>
        <dbReference type="SAM" id="MobiDB-lite"/>
    </source>
</evidence>
<keyword evidence="3" id="KW-1185">Reference proteome</keyword>
<dbReference type="EMBL" id="OU896715">
    <property type="protein sequence ID" value="CAH1183896.1"/>
    <property type="molecule type" value="Genomic_DNA"/>
</dbReference>
<name>A0A9P0DZR6_PHACE</name>
<dbReference type="OrthoDB" id="6152242at2759"/>
<reference evidence="2" key="1">
    <citation type="submission" date="2022-01" db="EMBL/GenBank/DDBJ databases">
        <authorList>
            <person name="King R."/>
        </authorList>
    </citation>
    <scope>NUCLEOTIDE SEQUENCE</scope>
</reference>
<protein>
    <submittedName>
        <fullName evidence="2">Uncharacterized protein</fullName>
    </submittedName>
</protein>
<feature type="region of interest" description="Disordered" evidence="1">
    <location>
        <begin position="77"/>
        <end position="130"/>
    </location>
</feature>
<organism evidence="2 3">
    <name type="scientific">Phaedon cochleariae</name>
    <name type="common">Mustard beetle</name>
    <dbReference type="NCBI Taxonomy" id="80249"/>
    <lineage>
        <taxon>Eukaryota</taxon>
        <taxon>Metazoa</taxon>
        <taxon>Ecdysozoa</taxon>
        <taxon>Arthropoda</taxon>
        <taxon>Hexapoda</taxon>
        <taxon>Insecta</taxon>
        <taxon>Pterygota</taxon>
        <taxon>Neoptera</taxon>
        <taxon>Endopterygota</taxon>
        <taxon>Coleoptera</taxon>
        <taxon>Polyphaga</taxon>
        <taxon>Cucujiformia</taxon>
        <taxon>Chrysomeloidea</taxon>
        <taxon>Chrysomelidae</taxon>
        <taxon>Chrysomelinae</taxon>
        <taxon>Chrysomelini</taxon>
        <taxon>Phaedon</taxon>
    </lineage>
</organism>
<dbReference type="PANTHER" id="PTHR21505">
    <property type="entry name" value="MADF DOMAIN-CONTAINING PROTEIN-RELATED"/>
    <property type="match status" value="1"/>
</dbReference>
<feature type="compositionally biased region" description="Polar residues" evidence="1">
    <location>
        <begin position="77"/>
        <end position="92"/>
    </location>
</feature>
<dbReference type="AlphaFoldDB" id="A0A9P0DZR6"/>